<reference evidence="1 2" key="1">
    <citation type="submission" date="2017-11" db="EMBL/GenBank/DDBJ databases">
        <authorList>
            <person name="Han C.G."/>
        </authorList>
    </citation>
    <scope>NUCLEOTIDE SEQUENCE [LARGE SCALE GENOMIC DNA]</scope>
    <source>
        <strain evidence="1 2">A10</strain>
    </source>
</reference>
<comment type="caution">
    <text evidence="1">The sequence shown here is derived from an EMBL/GenBank/DDBJ whole genome shotgun (WGS) entry which is preliminary data.</text>
</comment>
<feature type="non-terminal residue" evidence="1">
    <location>
        <position position="1"/>
    </location>
</feature>
<protein>
    <recommendedName>
        <fullName evidence="3">DUF2884 domain-containing protein</fullName>
    </recommendedName>
</protein>
<dbReference type="Proteomes" id="UP000234667">
    <property type="component" value="Unassembled WGS sequence"/>
</dbReference>
<reference evidence="1 2" key="2">
    <citation type="submission" date="2018-01" db="EMBL/GenBank/DDBJ databases">
        <title>Genomic study of Klebsiella pneumoniae.</title>
        <authorList>
            <person name="Yang Y."/>
            <person name="Bicalho R."/>
        </authorList>
    </citation>
    <scope>NUCLEOTIDE SEQUENCE [LARGE SCALE GENOMIC DNA]</scope>
    <source>
        <strain evidence="1 2">A10</strain>
    </source>
</reference>
<proteinExistence type="predicted"/>
<dbReference type="EMBL" id="PIDR01002255">
    <property type="protein sequence ID" value="PLO52907.1"/>
    <property type="molecule type" value="Genomic_DNA"/>
</dbReference>
<organism evidence="1 2">
    <name type="scientific">Klebsiella michiganensis</name>
    <dbReference type="NCBI Taxonomy" id="1134687"/>
    <lineage>
        <taxon>Bacteria</taxon>
        <taxon>Pseudomonadati</taxon>
        <taxon>Pseudomonadota</taxon>
        <taxon>Gammaproteobacteria</taxon>
        <taxon>Enterobacterales</taxon>
        <taxon>Enterobacteriaceae</taxon>
        <taxon>Klebsiella/Raoultella group</taxon>
        <taxon>Klebsiella</taxon>
    </lineage>
</organism>
<sequence>GLTFHYKAIDQVRADGQQLVNQAMGGILQDSINEMGAKAVLKGGGNPLQGILGSLGGLQTAIQDEWKNQEADFQQFGKDVCSRVVSLEESRKALVGSLK</sequence>
<evidence type="ECO:0000313" key="1">
    <source>
        <dbReference type="EMBL" id="PLO52907.1"/>
    </source>
</evidence>
<gene>
    <name evidence="1" type="ORF">CWN49_36965</name>
</gene>
<evidence type="ECO:0000313" key="2">
    <source>
        <dbReference type="Proteomes" id="UP000234667"/>
    </source>
</evidence>
<accession>A0A2J5NH84</accession>
<name>A0A2J5NH84_9ENTR</name>
<dbReference type="AlphaFoldDB" id="A0A2J5NH84"/>
<evidence type="ECO:0008006" key="3">
    <source>
        <dbReference type="Google" id="ProtNLM"/>
    </source>
</evidence>